<evidence type="ECO:0000256" key="1">
    <source>
        <dbReference type="ARBA" id="ARBA00007320"/>
    </source>
</evidence>
<dbReference type="InterPro" id="IPR005749">
    <property type="entry name" value="Ribosomal_uL15_bac-type"/>
</dbReference>
<dbReference type="GO" id="GO:0003735">
    <property type="term" value="F:structural constituent of ribosome"/>
    <property type="evidence" value="ECO:0007669"/>
    <property type="project" value="InterPro"/>
</dbReference>
<dbReference type="GO" id="GO:0019843">
    <property type="term" value="F:rRNA binding"/>
    <property type="evidence" value="ECO:0007669"/>
    <property type="project" value="UniProtKB-UniRule"/>
</dbReference>
<evidence type="ECO:0000313" key="9">
    <source>
        <dbReference type="Proteomes" id="UP000012429"/>
    </source>
</evidence>
<comment type="caution">
    <text evidence="8">The sequence shown here is derived from an EMBL/GenBank/DDBJ whole genome shotgun (WGS) entry which is preliminary data.</text>
</comment>
<evidence type="ECO:0000259" key="7">
    <source>
        <dbReference type="Pfam" id="PF00828"/>
    </source>
</evidence>
<dbReference type="Gene3D" id="3.100.10.10">
    <property type="match status" value="1"/>
</dbReference>
<evidence type="ECO:0000256" key="6">
    <source>
        <dbReference type="SAM" id="MobiDB-lite"/>
    </source>
</evidence>
<dbReference type="AlphaFoldDB" id="N6V760"/>
<dbReference type="SUPFAM" id="SSF52080">
    <property type="entry name" value="Ribosomal proteins L15p and L18e"/>
    <property type="match status" value="1"/>
</dbReference>
<dbReference type="InterPro" id="IPR030878">
    <property type="entry name" value="Ribosomal_uL15"/>
</dbReference>
<dbReference type="EMBL" id="AQHN01000061">
    <property type="protein sequence ID" value="ENN86882.1"/>
    <property type="molecule type" value="Genomic_DNA"/>
</dbReference>
<dbReference type="InterPro" id="IPR021131">
    <property type="entry name" value="Ribosomal_uL15/eL18"/>
</dbReference>
<dbReference type="PATRIC" id="fig|363754.4.peg.3085"/>
<sequence length="156" mass="16232">MKLNEIKDNEGSTHSRKRLGRGIGSGSGKTGGRGVKGQKSRSGVAINGFEGGQMPIYRRLPKRGFTNIFAADYVVVSLERIQAAVDAGKLDAKNTIDAAALKAAGVIRRVKDGVRVLSDGELKAKVALEVAGASKSAVEKIEKAGGSVKLLASVAE</sequence>
<comment type="function">
    <text evidence="4">Binds to the 23S rRNA.</text>
</comment>
<feature type="region of interest" description="Disordered" evidence="6">
    <location>
        <begin position="1"/>
        <end position="44"/>
    </location>
</feature>
<gene>
    <name evidence="4 8" type="primary">rplO</name>
    <name evidence="8" type="ORF">RHSP_15452</name>
</gene>
<keyword evidence="4" id="KW-0694">RNA-binding</keyword>
<dbReference type="STRING" id="363754.RHSP_15452"/>
<feature type="compositionally biased region" description="Basic and acidic residues" evidence="6">
    <location>
        <begin position="1"/>
        <end position="13"/>
    </location>
</feature>
<organism evidence="8 9">
    <name type="scientific">Rhizobium freirei PRF 81</name>
    <dbReference type="NCBI Taxonomy" id="363754"/>
    <lineage>
        <taxon>Bacteria</taxon>
        <taxon>Pseudomonadati</taxon>
        <taxon>Pseudomonadota</taxon>
        <taxon>Alphaproteobacteria</taxon>
        <taxon>Hyphomicrobiales</taxon>
        <taxon>Rhizobiaceae</taxon>
        <taxon>Rhizobium/Agrobacterium group</taxon>
        <taxon>Rhizobium</taxon>
    </lineage>
</organism>
<dbReference type="InterPro" id="IPR001196">
    <property type="entry name" value="Ribosomal_uL15_CS"/>
</dbReference>
<evidence type="ECO:0000256" key="4">
    <source>
        <dbReference type="HAMAP-Rule" id="MF_01341"/>
    </source>
</evidence>
<comment type="subunit">
    <text evidence="4">Part of the 50S ribosomal subunit.</text>
</comment>
<evidence type="ECO:0000256" key="5">
    <source>
        <dbReference type="RuleBase" id="RU003888"/>
    </source>
</evidence>
<reference evidence="8 9" key="1">
    <citation type="journal article" date="2012" name="BMC Genomics">
        <title>Genomic basis of broad host range and environmental adaptability of Rhizobium tropici CIAT 899 and Rhizobium sp. PRF 81 which are used in inoculants for common bean (Phaseolus vulgaris L.).</title>
        <authorList>
            <person name="Ormeno-Orrillo E."/>
            <person name="Menna P."/>
            <person name="Almeida L.G."/>
            <person name="Ollero F.J."/>
            <person name="Nicolas M.F."/>
            <person name="Pains Rodrigues E."/>
            <person name="Shigueyoshi Nakatani A."/>
            <person name="Silva Batista J.S."/>
            <person name="Oliveira Chueire L.M."/>
            <person name="Souza R.C."/>
            <person name="Ribeiro Vasconcelos A.T."/>
            <person name="Megias M."/>
            <person name="Hungria M."/>
            <person name="Martinez-Romero E."/>
        </authorList>
    </citation>
    <scope>NUCLEOTIDE SEQUENCE [LARGE SCALE GENOMIC DNA]</scope>
    <source>
        <strain evidence="8 9">PRF 81</strain>
    </source>
</reference>
<dbReference type="PANTHER" id="PTHR12934">
    <property type="entry name" value="50S RIBOSOMAL PROTEIN L15"/>
    <property type="match status" value="1"/>
</dbReference>
<keyword evidence="4" id="KW-0699">rRNA-binding</keyword>
<dbReference type="GO" id="GO:0006412">
    <property type="term" value="P:translation"/>
    <property type="evidence" value="ECO:0007669"/>
    <property type="project" value="UniProtKB-UniRule"/>
</dbReference>
<proteinExistence type="inferred from homology"/>
<dbReference type="GO" id="GO:0022625">
    <property type="term" value="C:cytosolic large ribosomal subunit"/>
    <property type="evidence" value="ECO:0007669"/>
    <property type="project" value="TreeGrafter"/>
</dbReference>
<dbReference type="PANTHER" id="PTHR12934:SF11">
    <property type="entry name" value="LARGE RIBOSOMAL SUBUNIT PROTEIN UL15M"/>
    <property type="match status" value="1"/>
</dbReference>
<dbReference type="RefSeq" id="WP_004118417.1">
    <property type="nucleotide sequence ID" value="NZ_AQHN01000061.1"/>
</dbReference>
<dbReference type="Proteomes" id="UP000012429">
    <property type="component" value="Unassembled WGS sequence"/>
</dbReference>
<evidence type="ECO:0000313" key="8">
    <source>
        <dbReference type="EMBL" id="ENN86882.1"/>
    </source>
</evidence>
<feature type="domain" description="Large ribosomal subunit protein uL15/eL18" evidence="7">
    <location>
        <begin position="75"/>
        <end position="148"/>
    </location>
</feature>
<comment type="similarity">
    <text evidence="1 4 5">Belongs to the universal ribosomal protein uL15 family.</text>
</comment>
<dbReference type="NCBIfam" id="TIGR01071">
    <property type="entry name" value="rplO_bact"/>
    <property type="match status" value="1"/>
</dbReference>
<name>N6V760_9HYPH</name>
<evidence type="ECO:0000256" key="2">
    <source>
        <dbReference type="ARBA" id="ARBA00022980"/>
    </source>
</evidence>
<keyword evidence="3 4" id="KW-0687">Ribonucleoprotein</keyword>
<evidence type="ECO:0000256" key="3">
    <source>
        <dbReference type="ARBA" id="ARBA00023274"/>
    </source>
</evidence>
<dbReference type="Pfam" id="PF00828">
    <property type="entry name" value="Ribosomal_L27A"/>
    <property type="match status" value="1"/>
</dbReference>
<dbReference type="OrthoDB" id="9810293at2"/>
<dbReference type="PROSITE" id="PS00475">
    <property type="entry name" value="RIBOSOMAL_L15"/>
    <property type="match status" value="1"/>
</dbReference>
<dbReference type="HAMAP" id="MF_01341">
    <property type="entry name" value="Ribosomal_uL15"/>
    <property type="match status" value="1"/>
</dbReference>
<keyword evidence="9" id="KW-1185">Reference proteome</keyword>
<feature type="compositionally biased region" description="Gly residues" evidence="6">
    <location>
        <begin position="21"/>
        <end position="35"/>
    </location>
</feature>
<dbReference type="InterPro" id="IPR036227">
    <property type="entry name" value="Ribosomal_uL15/eL18_sf"/>
</dbReference>
<protein>
    <recommendedName>
        <fullName evidence="4">Large ribosomal subunit protein uL15</fullName>
    </recommendedName>
</protein>
<accession>N6V760</accession>
<keyword evidence="2 4" id="KW-0689">Ribosomal protein</keyword>